<dbReference type="AlphaFoldDB" id="F2L410"/>
<evidence type="ECO:0000313" key="2">
    <source>
        <dbReference type="Proteomes" id="UP000008138"/>
    </source>
</evidence>
<organism evidence="1 2">
    <name type="scientific">Thermoproteus uzoniensis (strain 768-20)</name>
    <dbReference type="NCBI Taxonomy" id="999630"/>
    <lineage>
        <taxon>Archaea</taxon>
        <taxon>Thermoproteota</taxon>
        <taxon>Thermoprotei</taxon>
        <taxon>Thermoproteales</taxon>
        <taxon>Thermoproteaceae</taxon>
        <taxon>Thermoproteus</taxon>
    </lineage>
</organism>
<keyword evidence="2" id="KW-1185">Reference proteome</keyword>
<proteinExistence type="predicted"/>
<sequence>MDVRTVVEHNAWHTPEGIYLRLVVVKGCPDGEERLAVEGADLVLYACEEVPLRDVAAAYRFFERIGLSAELIYGESSRVKVFRVRGDYEKVVAAIAASAVASEAPSWAQS</sequence>
<dbReference type="HOGENOM" id="CLU_2165399_0_0_2"/>
<dbReference type="STRING" id="999630.TUZN_1862"/>
<reference key="2">
    <citation type="submission" date="2011-03" db="EMBL/GenBank/DDBJ databases">
        <title>Complete genome sequence of the thermoacidophilic crenarchaeon Thermoproteus uzoniensis 768-20.</title>
        <authorList>
            <person name="Mardanov A.V."/>
            <person name="Gumerov V.M."/>
            <person name="Beletsky A.V."/>
            <person name="Prokofeva M.I."/>
            <person name="Bonch-Osmolovskaya E.A."/>
            <person name="Ravin N.V."/>
            <person name="Skryabin K.G."/>
        </authorList>
    </citation>
    <scope>NUCLEOTIDE SEQUENCE</scope>
    <source>
        <strain>768-20</strain>
    </source>
</reference>
<dbReference type="KEGG" id="tuz:TUZN_1862"/>
<reference evidence="1 2" key="1">
    <citation type="journal article" date="2011" name="J. Bacteriol.">
        <title>Complete genome sequence of the thermoacidophilic crenarchaeon Thermoproteus uzoniensis 768-20.</title>
        <authorList>
            <person name="Mardanov A.V."/>
            <person name="Gumerov V.M."/>
            <person name="Beletsky A.V."/>
            <person name="Prokofeva M.I."/>
            <person name="Bonch-Osmolovskaya E.A."/>
            <person name="Ravin N.V."/>
            <person name="Skryabin K.G."/>
        </authorList>
    </citation>
    <scope>NUCLEOTIDE SEQUENCE [LARGE SCALE GENOMIC DNA]</scope>
    <source>
        <strain evidence="1 2">768-20</strain>
    </source>
</reference>
<gene>
    <name evidence="1" type="ordered locus">TUZN_1862</name>
</gene>
<evidence type="ECO:0000313" key="1">
    <source>
        <dbReference type="EMBL" id="AEA13322.1"/>
    </source>
</evidence>
<dbReference type="GeneID" id="10361375"/>
<name>F2L410_THEU7</name>
<dbReference type="eggNOG" id="arCOG14044">
    <property type="taxonomic scope" value="Archaea"/>
</dbReference>
<protein>
    <submittedName>
        <fullName evidence="1">Uncharacterized protein</fullName>
    </submittedName>
</protein>
<dbReference type="RefSeq" id="WP_013680657.1">
    <property type="nucleotide sequence ID" value="NC_015315.1"/>
</dbReference>
<dbReference type="EMBL" id="CP002590">
    <property type="protein sequence ID" value="AEA13322.1"/>
    <property type="molecule type" value="Genomic_DNA"/>
</dbReference>
<dbReference type="OrthoDB" id="27164at2157"/>
<accession>F2L410</accession>
<dbReference type="Proteomes" id="UP000008138">
    <property type="component" value="Chromosome"/>
</dbReference>